<protein>
    <submittedName>
        <fullName evidence="1">Uncharacterized protein</fullName>
    </submittedName>
</protein>
<gene>
    <name evidence="1" type="ORF">AQUCO_09600023v1</name>
</gene>
<reference evidence="1 2" key="1">
    <citation type="submission" date="2017-09" db="EMBL/GenBank/DDBJ databases">
        <title>WGS assembly of Aquilegia coerulea Goldsmith.</title>
        <authorList>
            <person name="Hodges S."/>
            <person name="Kramer E."/>
            <person name="Nordborg M."/>
            <person name="Tomkins J."/>
            <person name="Borevitz J."/>
            <person name="Derieg N."/>
            <person name="Yan J."/>
            <person name="Mihaltcheva S."/>
            <person name="Hayes R.D."/>
            <person name="Rokhsar D."/>
        </authorList>
    </citation>
    <scope>NUCLEOTIDE SEQUENCE [LARGE SCALE GENOMIC DNA]</scope>
    <source>
        <strain evidence="2">cv. Goldsmith</strain>
    </source>
</reference>
<organism evidence="1 2">
    <name type="scientific">Aquilegia coerulea</name>
    <name type="common">Rocky mountain columbine</name>
    <dbReference type="NCBI Taxonomy" id="218851"/>
    <lineage>
        <taxon>Eukaryota</taxon>
        <taxon>Viridiplantae</taxon>
        <taxon>Streptophyta</taxon>
        <taxon>Embryophyta</taxon>
        <taxon>Tracheophyta</taxon>
        <taxon>Spermatophyta</taxon>
        <taxon>Magnoliopsida</taxon>
        <taxon>Ranunculales</taxon>
        <taxon>Ranunculaceae</taxon>
        <taxon>Thalictroideae</taxon>
        <taxon>Aquilegia</taxon>
    </lineage>
</organism>
<dbReference type="InParanoid" id="A0A2G5C4I1"/>
<accession>A0A2G5C4I1</accession>
<dbReference type="EMBL" id="KZ305113">
    <property type="protein sequence ID" value="PIA26176.1"/>
    <property type="molecule type" value="Genomic_DNA"/>
</dbReference>
<evidence type="ECO:0000313" key="1">
    <source>
        <dbReference type="EMBL" id="PIA26176.1"/>
    </source>
</evidence>
<sequence>MGRVGSYLCRVYIGSRVIIGLHENDTVVKQVNSGQPEHDPLSNGLHDLDTVDTHAFLLVFSSLSTI</sequence>
<name>A0A2G5C4I1_AQUCA</name>
<dbReference type="AlphaFoldDB" id="A0A2G5C4I1"/>
<proteinExistence type="predicted"/>
<evidence type="ECO:0000313" key="2">
    <source>
        <dbReference type="Proteomes" id="UP000230069"/>
    </source>
</evidence>
<dbReference type="Proteomes" id="UP000230069">
    <property type="component" value="Unassembled WGS sequence"/>
</dbReference>
<keyword evidence="2" id="KW-1185">Reference proteome</keyword>